<keyword evidence="1" id="KW-0812">Transmembrane</keyword>
<evidence type="ECO:0000256" key="1">
    <source>
        <dbReference type="SAM" id="Phobius"/>
    </source>
</evidence>
<name>A0A1G2QK41_9BACT</name>
<sequence>MDGEMREHISETLELTQDNNRILHSMRRARRWALAWSVIKWIVIISSSVGIYYYYQPQIENIMELWQTVSAMLESAKDQLNAVNSAFTPR</sequence>
<protein>
    <submittedName>
        <fullName evidence="2">Uncharacterized protein</fullName>
    </submittedName>
</protein>
<dbReference type="Proteomes" id="UP000177090">
    <property type="component" value="Unassembled WGS sequence"/>
</dbReference>
<gene>
    <name evidence="2" type="ORF">A2569_00090</name>
</gene>
<proteinExistence type="predicted"/>
<feature type="transmembrane region" description="Helical" evidence="1">
    <location>
        <begin position="33"/>
        <end position="55"/>
    </location>
</feature>
<organism evidence="2 3">
    <name type="scientific">Candidatus Vogelbacteria bacterium RIFOXYD1_FULL_51_18</name>
    <dbReference type="NCBI Taxonomy" id="1802440"/>
    <lineage>
        <taxon>Bacteria</taxon>
        <taxon>Candidatus Vogeliibacteriota</taxon>
    </lineage>
</organism>
<keyword evidence="1" id="KW-0472">Membrane</keyword>
<evidence type="ECO:0000313" key="2">
    <source>
        <dbReference type="EMBL" id="OHA60916.1"/>
    </source>
</evidence>
<accession>A0A1G2QK41</accession>
<dbReference type="EMBL" id="MHTL01000006">
    <property type="protein sequence ID" value="OHA60916.1"/>
    <property type="molecule type" value="Genomic_DNA"/>
</dbReference>
<comment type="caution">
    <text evidence="2">The sequence shown here is derived from an EMBL/GenBank/DDBJ whole genome shotgun (WGS) entry which is preliminary data.</text>
</comment>
<dbReference type="AlphaFoldDB" id="A0A1G2QK41"/>
<reference evidence="2 3" key="1">
    <citation type="journal article" date="2016" name="Nat. Commun.">
        <title>Thousands of microbial genomes shed light on interconnected biogeochemical processes in an aquifer system.</title>
        <authorList>
            <person name="Anantharaman K."/>
            <person name="Brown C.T."/>
            <person name="Hug L.A."/>
            <person name="Sharon I."/>
            <person name="Castelle C.J."/>
            <person name="Probst A.J."/>
            <person name="Thomas B.C."/>
            <person name="Singh A."/>
            <person name="Wilkins M.J."/>
            <person name="Karaoz U."/>
            <person name="Brodie E.L."/>
            <person name="Williams K.H."/>
            <person name="Hubbard S.S."/>
            <person name="Banfield J.F."/>
        </authorList>
    </citation>
    <scope>NUCLEOTIDE SEQUENCE [LARGE SCALE GENOMIC DNA]</scope>
</reference>
<keyword evidence="1" id="KW-1133">Transmembrane helix</keyword>
<evidence type="ECO:0000313" key="3">
    <source>
        <dbReference type="Proteomes" id="UP000177090"/>
    </source>
</evidence>